<dbReference type="Proteomes" id="UP000663211">
    <property type="component" value="Chromosome"/>
</dbReference>
<feature type="chain" id="PRO_5044727784" evidence="2">
    <location>
        <begin position="25"/>
        <end position="406"/>
    </location>
</feature>
<reference evidence="6 7" key="1">
    <citation type="submission" date="2021-03" db="EMBL/GenBank/DDBJ databases">
        <title>Comparative genomics of Chinese and international isolates of Escherichia albertii: population structure and evolution of virulence and antimicrobial resistance.</title>
        <authorList>
            <person name="Wang H."/>
            <person name="Xiong Y."/>
            <person name="Luo L."/>
        </authorList>
    </citation>
    <scope>NUCLEOTIDE SEQUENCE [LARGE SCALE GENOMIC DNA]</scope>
    <source>
        <strain evidence="6 7">Sample 165</strain>
    </source>
</reference>
<comment type="similarity">
    <text evidence="1">Belongs to the bacterial secretin family.</text>
</comment>
<dbReference type="EMBL" id="CP070296">
    <property type="protein sequence ID" value="QST71757.1"/>
    <property type="molecule type" value="Genomic_DNA"/>
</dbReference>
<evidence type="ECO:0000256" key="2">
    <source>
        <dbReference type="SAM" id="SignalP"/>
    </source>
</evidence>
<dbReference type="InterPro" id="IPR050810">
    <property type="entry name" value="Bact_Secretion_Sys_Channel"/>
</dbReference>
<evidence type="ECO:0000259" key="3">
    <source>
        <dbReference type="Pfam" id="PF00263"/>
    </source>
</evidence>
<evidence type="ECO:0000256" key="1">
    <source>
        <dbReference type="RuleBase" id="RU004003"/>
    </source>
</evidence>
<protein>
    <submittedName>
        <fullName evidence="6">Type II secretion system protein GspD</fullName>
    </submittedName>
</protein>
<dbReference type="EMBL" id="CP070296">
    <property type="protein sequence ID" value="QST71747.1"/>
    <property type="molecule type" value="Genomic_DNA"/>
</dbReference>
<dbReference type="InterPro" id="IPR004846">
    <property type="entry name" value="T2SS/T3SS_dom"/>
</dbReference>
<dbReference type="PANTHER" id="PTHR30332:SF17">
    <property type="entry name" value="TYPE IV PILIATION SYSTEM PROTEIN DR_0774-RELATED"/>
    <property type="match status" value="1"/>
</dbReference>
<feature type="signal peptide" evidence="2">
    <location>
        <begin position="1"/>
        <end position="24"/>
    </location>
</feature>
<dbReference type="PANTHER" id="PTHR30332">
    <property type="entry name" value="PROBABLE GENERAL SECRETION PATHWAY PROTEIN D"/>
    <property type="match status" value="1"/>
</dbReference>
<dbReference type="RefSeq" id="WP_001026226.1">
    <property type="nucleotide sequence ID" value="NZ_CP034162.1"/>
</dbReference>
<organism evidence="6 7">
    <name type="scientific">Escherichia albertii</name>
    <dbReference type="NCBI Taxonomy" id="208962"/>
    <lineage>
        <taxon>Bacteria</taxon>
        <taxon>Pseudomonadati</taxon>
        <taxon>Pseudomonadota</taxon>
        <taxon>Gammaproteobacteria</taxon>
        <taxon>Enterobacterales</taxon>
        <taxon>Enterobacteriaceae</taxon>
        <taxon>Escherichia</taxon>
    </lineage>
</organism>
<evidence type="ECO:0000313" key="5">
    <source>
        <dbReference type="EMBL" id="QST71757.1"/>
    </source>
</evidence>
<dbReference type="AlphaFoldDB" id="A0ABD7E3V9"/>
<feature type="domain" description="Type II/III secretion system secretin-like" evidence="3">
    <location>
        <begin position="254"/>
        <end position="404"/>
    </location>
</feature>
<keyword evidence="2" id="KW-0732">Signal</keyword>
<dbReference type="EMBL" id="CP070296">
    <property type="protein sequence ID" value="QST71767.1"/>
    <property type="molecule type" value="Genomic_DNA"/>
</dbReference>
<evidence type="ECO:0000313" key="7">
    <source>
        <dbReference type="Proteomes" id="UP000663211"/>
    </source>
</evidence>
<evidence type="ECO:0000313" key="4">
    <source>
        <dbReference type="EMBL" id="QST71747.1"/>
    </source>
</evidence>
<evidence type="ECO:0000313" key="6">
    <source>
        <dbReference type="EMBL" id="QST71767.1"/>
    </source>
</evidence>
<name>A0ABD7E3V9_ESCAL</name>
<accession>A0ABD7E3V9</accession>
<gene>
    <name evidence="4" type="ORF">JRC44_12430</name>
    <name evidence="5" type="ORF">JRC44_12495</name>
    <name evidence="6" type="ORF">JRC44_12560</name>
</gene>
<dbReference type="Pfam" id="PF00263">
    <property type="entry name" value="Secretin"/>
    <property type="match status" value="1"/>
</dbReference>
<sequence length="406" mass="44422">MNIRKLLLPVLPAMALLFPLPSFSAGTELDINRMSLPDAVTLLWTEVLKTPFMLAPELVNDPRAVTLHISPDIDEREFITRYLGNMNIRISRKKGVDYIYSHTPAAPEEPLKSLVYTPRYRTVEYLHQALSGLGQLPAAQQPVQGANGEQTWQAVSSGTRFISASGDVFVFRGTAREVELVRQLLPQIDVRAQEVSVAGYVFEVQTSERNGSGLALAAELLSGRFSITMSSASGLDNFIRLSTGSVDAMYELFRTDSRFQVVSSPRLRVISGKEAVFSVGSDVPVLSSVSWQDKVPVQSVEYRSSGAIFRVKPTVTQDVIGLDIVQQLSNFAKTDTGVNNTPTLIKREVSTSVSLNDGDIIVLGGLAENKTSKARTGLSFLPDVFGSDSDERAKTDIIVVLQARRV</sequence>
<proteinExistence type="inferred from homology"/>